<dbReference type="GeneID" id="10894588"/>
<proteinExistence type="predicted"/>
<protein>
    <submittedName>
        <fullName evidence="1">Uncharacterized protein</fullName>
    </submittedName>
</protein>
<organism evidence="1 2">
    <name type="scientific">Pantoea phage LIMEzero</name>
    <dbReference type="NCBI Taxonomy" id="943335"/>
    <lineage>
        <taxon>Viruses</taxon>
        <taxon>Duplodnaviria</taxon>
        <taxon>Heunggongvirae</taxon>
        <taxon>Uroviricota</taxon>
        <taxon>Caudoviricetes</taxon>
        <taxon>Autographivirales</taxon>
        <taxon>Autoscriptoviridae</taxon>
        <taxon>Stentvirinae</taxon>
        <taxon>Waewaevirus</taxon>
        <taxon>Waewaevirus limezero</taxon>
    </lineage>
</organism>
<evidence type="ECO:0000313" key="2">
    <source>
        <dbReference type="Proteomes" id="UP000008465"/>
    </source>
</evidence>
<dbReference type="Proteomes" id="UP000008465">
    <property type="component" value="Segment"/>
</dbReference>
<keyword evidence="2" id="KW-1185">Reference proteome</keyword>
<dbReference type="EMBL" id="FR751545">
    <property type="protein sequence ID" value="CBY88539.1"/>
    <property type="molecule type" value="Genomic_DNA"/>
</dbReference>
<dbReference type="KEGG" id="vg:10894588"/>
<accession>F4N9R1</accession>
<sequence length="95" mass="10274">MPKINVFKDVDGDLLVTTADKVEPGITAFQINGERVSAADVVSELRDMPRIILVMQAGRLANTAEVAALIARLQPTLVHSVNVDEDDEVYEVLAA</sequence>
<evidence type="ECO:0000313" key="1">
    <source>
        <dbReference type="EMBL" id="CBY88539.1"/>
    </source>
</evidence>
<dbReference type="RefSeq" id="YP_004539081.1">
    <property type="nucleotide sequence ID" value="NC_015585.1"/>
</dbReference>
<name>F4N9R1_9CAUD</name>
<reference evidence="2" key="1">
    <citation type="journal article" date="2011" name="Appl. Environ. Microbiol.">
        <title>Bacteriophages LIMElight and LIMEzero of Pantoea agglomerans, belonging to the "phiKMV-like viruses".</title>
        <authorList>
            <person name="Adriaenssens E.M."/>
            <person name="Ceyssens P.J."/>
            <person name="Dunon V."/>
            <person name="Ackermann H.W."/>
            <person name="Van Vaerenbergh J."/>
            <person name="Maes M."/>
            <person name="De Proft M."/>
            <person name="Lavigne R."/>
        </authorList>
    </citation>
    <scope>NUCLEOTIDE SEQUENCE [LARGE SCALE GENOMIC DNA]</scope>
</reference>